<feature type="transmembrane region" description="Helical" evidence="3">
    <location>
        <begin position="21"/>
        <end position="42"/>
    </location>
</feature>
<feature type="compositionally biased region" description="Acidic residues" evidence="2">
    <location>
        <begin position="517"/>
        <end position="527"/>
    </location>
</feature>
<dbReference type="EMBL" id="BOQP01000052">
    <property type="protein sequence ID" value="GIM82736.1"/>
    <property type="molecule type" value="Genomic_DNA"/>
</dbReference>
<feature type="transmembrane region" description="Helical" evidence="3">
    <location>
        <begin position="48"/>
        <end position="69"/>
    </location>
</feature>
<dbReference type="Proteomes" id="UP000680865">
    <property type="component" value="Unassembled WGS sequence"/>
</dbReference>
<feature type="region of interest" description="Disordered" evidence="2">
    <location>
        <begin position="503"/>
        <end position="549"/>
    </location>
</feature>
<proteinExistence type="predicted"/>
<dbReference type="GO" id="GO:0003677">
    <property type="term" value="F:DNA binding"/>
    <property type="evidence" value="ECO:0007669"/>
    <property type="project" value="InterPro"/>
</dbReference>
<keyword evidence="3" id="KW-0812">Transmembrane</keyword>
<evidence type="ECO:0000313" key="5">
    <source>
        <dbReference type="EMBL" id="GIM82736.1"/>
    </source>
</evidence>
<comment type="caution">
    <text evidence="5">The sequence shown here is derived from an EMBL/GenBank/DDBJ whole genome shotgun (WGS) entry which is preliminary data.</text>
</comment>
<sequence length="624" mass="66639">MTPSNDGYDTAWTVRVPLWPYLITPIACLLALPGTWVAHRFFGTGPVAGWTGFLLALACVAIVTFTAWASRPRGAVMRGMAVGNVVAGCFWTVPAVLVGPFNVFSMAAWLVGTVLMSLAVAVYRVMRQGRGTEQPGVLQGEFSELGAAVKQLKDVTISRPKVTGAKATVEIEMPPGRTFAEVEAARAQTASYLDVSASAIRTERDPDSERRGTMSVVPVDQLKHALPDPGLSAPGGSIALPVVLGRDENGDPAEIILSGDPEVHRNAVGVMGVVGMSGSGKTELLLRLLAEVASRHDADLYIADARKGGQLPAWVSKAAKKSALGLEAAEDFLEDLPARVSARSKKLGEAGYKQWEEGCGIPLEVVVVFEASAIVARSSTVVDLAESVRSVGICLILELQRATYDRLPTSARSNITTWVVLGVQGEDDAEAALSEDTIAAGARPWAWKSAKPGYFYLEWMGRDQAMWASPNRSYICTDLDREQMVADACGWSGPAPLPVVVPADDPAPTREAVNDAVDPDDPPDDVDPSQPITVPDGMPRIPIGSDEPAMSPEQARAVLLERIDAMAEAGQEDFKPQQMGGVIAQTGMSASWVHKQLGLLCRGDEPRLRKSSRGTYRILVRQPA</sequence>
<keyword evidence="3" id="KW-1133">Transmembrane helix</keyword>
<dbReference type="Gene3D" id="3.40.50.300">
    <property type="entry name" value="P-loop containing nucleotide triphosphate hydrolases"/>
    <property type="match status" value="1"/>
</dbReference>
<evidence type="ECO:0000256" key="2">
    <source>
        <dbReference type="SAM" id="MobiDB-lite"/>
    </source>
</evidence>
<dbReference type="GO" id="GO:0005524">
    <property type="term" value="F:ATP binding"/>
    <property type="evidence" value="ECO:0007669"/>
    <property type="project" value="UniProtKB-UniRule"/>
</dbReference>
<name>A0A919W121_9ACTN</name>
<evidence type="ECO:0000313" key="6">
    <source>
        <dbReference type="Proteomes" id="UP000680865"/>
    </source>
</evidence>
<keyword evidence="6" id="KW-1185">Reference proteome</keyword>
<feature type="binding site" evidence="1">
    <location>
        <begin position="275"/>
        <end position="282"/>
    </location>
    <ligand>
        <name>ATP</name>
        <dbReference type="ChEBI" id="CHEBI:30616"/>
    </ligand>
</feature>
<accession>A0A919W121</accession>
<evidence type="ECO:0000256" key="3">
    <source>
        <dbReference type="SAM" id="Phobius"/>
    </source>
</evidence>
<evidence type="ECO:0000259" key="4">
    <source>
        <dbReference type="PROSITE" id="PS50901"/>
    </source>
</evidence>
<keyword evidence="1" id="KW-0547">Nucleotide-binding</keyword>
<dbReference type="InterPro" id="IPR002543">
    <property type="entry name" value="FtsK_dom"/>
</dbReference>
<protein>
    <submittedName>
        <fullName evidence="5">Sporulation protein SsgA</fullName>
    </submittedName>
</protein>
<dbReference type="InterPro" id="IPR027417">
    <property type="entry name" value="P-loop_NTPase"/>
</dbReference>
<organism evidence="5 6">
    <name type="scientific">Winogradskya consettensis</name>
    <dbReference type="NCBI Taxonomy" id="113560"/>
    <lineage>
        <taxon>Bacteria</taxon>
        <taxon>Bacillati</taxon>
        <taxon>Actinomycetota</taxon>
        <taxon>Actinomycetes</taxon>
        <taxon>Micromonosporales</taxon>
        <taxon>Micromonosporaceae</taxon>
        <taxon>Winogradskya</taxon>
    </lineage>
</organism>
<feature type="transmembrane region" description="Helical" evidence="3">
    <location>
        <begin position="81"/>
        <end position="101"/>
    </location>
</feature>
<dbReference type="SUPFAM" id="SSF52540">
    <property type="entry name" value="P-loop containing nucleoside triphosphate hydrolases"/>
    <property type="match status" value="1"/>
</dbReference>
<gene>
    <name evidence="5" type="ORF">Aco04nite_83010</name>
</gene>
<dbReference type="AlphaFoldDB" id="A0A919W121"/>
<keyword evidence="1" id="KW-0067">ATP-binding</keyword>
<evidence type="ECO:0000256" key="1">
    <source>
        <dbReference type="PROSITE-ProRule" id="PRU00289"/>
    </source>
</evidence>
<feature type="domain" description="FtsK" evidence="4">
    <location>
        <begin position="250"/>
        <end position="430"/>
    </location>
</feature>
<keyword evidence="3" id="KW-0472">Membrane</keyword>
<feature type="transmembrane region" description="Helical" evidence="3">
    <location>
        <begin position="107"/>
        <end position="126"/>
    </location>
</feature>
<reference evidence="5" key="1">
    <citation type="submission" date="2021-03" db="EMBL/GenBank/DDBJ databases">
        <title>Whole genome shotgun sequence of Actinoplanes consettensis NBRC 14913.</title>
        <authorList>
            <person name="Komaki H."/>
            <person name="Tamura T."/>
        </authorList>
    </citation>
    <scope>NUCLEOTIDE SEQUENCE</scope>
    <source>
        <strain evidence="5">NBRC 14913</strain>
    </source>
</reference>
<dbReference type="PROSITE" id="PS50901">
    <property type="entry name" value="FTSK"/>
    <property type="match status" value="1"/>
</dbReference>